<keyword evidence="1" id="KW-0175">Coiled coil</keyword>
<dbReference type="PANTHER" id="PTHR41693">
    <property type="entry name" value="HEME-BINDING PROTEIN 1"/>
    <property type="match status" value="1"/>
</dbReference>
<evidence type="ECO:0000313" key="3">
    <source>
        <dbReference type="EMBL" id="KYO17469.1"/>
    </source>
</evidence>
<proteinExistence type="predicted"/>
<dbReference type="EMBL" id="AKHW03007000">
    <property type="protein sequence ID" value="KYO17469.1"/>
    <property type="molecule type" value="Genomic_DNA"/>
</dbReference>
<organism evidence="3 4">
    <name type="scientific">Alligator mississippiensis</name>
    <name type="common">American alligator</name>
    <dbReference type="NCBI Taxonomy" id="8496"/>
    <lineage>
        <taxon>Eukaryota</taxon>
        <taxon>Metazoa</taxon>
        <taxon>Chordata</taxon>
        <taxon>Craniata</taxon>
        <taxon>Vertebrata</taxon>
        <taxon>Euteleostomi</taxon>
        <taxon>Archelosauria</taxon>
        <taxon>Archosauria</taxon>
        <taxon>Crocodylia</taxon>
        <taxon>Alligatoridae</taxon>
        <taxon>Alligatorinae</taxon>
        <taxon>Alligator</taxon>
    </lineage>
</organism>
<feature type="signal peptide" evidence="2">
    <location>
        <begin position="1"/>
        <end position="25"/>
    </location>
</feature>
<evidence type="ECO:0000256" key="2">
    <source>
        <dbReference type="SAM" id="SignalP"/>
    </source>
</evidence>
<gene>
    <name evidence="3" type="ORF">Y1Q_0020075</name>
</gene>
<evidence type="ECO:0000256" key="1">
    <source>
        <dbReference type="SAM" id="Coils"/>
    </source>
</evidence>
<evidence type="ECO:0000313" key="4">
    <source>
        <dbReference type="Proteomes" id="UP000050525"/>
    </source>
</evidence>
<dbReference type="AlphaFoldDB" id="A0A151LYX4"/>
<feature type="chain" id="PRO_5007584602" evidence="2">
    <location>
        <begin position="26"/>
        <end position="159"/>
    </location>
</feature>
<dbReference type="Proteomes" id="UP000050525">
    <property type="component" value="Unassembled WGS sequence"/>
</dbReference>
<sequence>MKALLPAITCAVTLLFFLLLPSSSCQKDFLNQCQRWNYREGADKVNIQGIKSLTRTLEKWGNSIFWQMKYSLLNNPNALLPEFSSLRPVSTAVDDLLREVRSITKRLAELNERLRIISKTISPIRYNALRSQRLSSVQLQRLPFHQRRRMYIRRRPQRN</sequence>
<keyword evidence="2" id="KW-0732">Signal</keyword>
<dbReference type="PANTHER" id="PTHR41693:SF1">
    <property type="entry name" value="SI:CH211-243A20.3"/>
    <property type="match status" value="1"/>
</dbReference>
<comment type="caution">
    <text evidence="3">The sequence shown here is derived from an EMBL/GenBank/DDBJ whole genome shotgun (WGS) entry which is preliminary data.</text>
</comment>
<keyword evidence="4" id="KW-1185">Reference proteome</keyword>
<reference evidence="3 4" key="1">
    <citation type="journal article" date="2012" name="Genome Biol.">
        <title>Sequencing three crocodilian genomes to illuminate the evolution of archosaurs and amniotes.</title>
        <authorList>
            <person name="St John J.A."/>
            <person name="Braun E.L."/>
            <person name="Isberg S.R."/>
            <person name="Miles L.G."/>
            <person name="Chong A.Y."/>
            <person name="Gongora J."/>
            <person name="Dalzell P."/>
            <person name="Moran C."/>
            <person name="Bed'hom B."/>
            <person name="Abzhanov A."/>
            <person name="Burgess S.C."/>
            <person name="Cooksey A.M."/>
            <person name="Castoe T.A."/>
            <person name="Crawford N.G."/>
            <person name="Densmore L.D."/>
            <person name="Drew J.C."/>
            <person name="Edwards S.V."/>
            <person name="Faircloth B.C."/>
            <person name="Fujita M.K."/>
            <person name="Greenwold M.J."/>
            <person name="Hoffmann F.G."/>
            <person name="Howard J.M."/>
            <person name="Iguchi T."/>
            <person name="Janes D.E."/>
            <person name="Khan S.Y."/>
            <person name="Kohno S."/>
            <person name="de Koning A.J."/>
            <person name="Lance S.L."/>
            <person name="McCarthy F.M."/>
            <person name="McCormack J.E."/>
            <person name="Merchant M.E."/>
            <person name="Peterson D.G."/>
            <person name="Pollock D.D."/>
            <person name="Pourmand N."/>
            <person name="Raney B.J."/>
            <person name="Roessler K.A."/>
            <person name="Sanford J.R."/>
            <person name="Sawyer R.H."/>
            <person name="Schmidt C.J."/>
            <person name="Triplett E.W."/>
            <person name="Tuberville T.D."/>
            <person name="Venegas-Anaya M."/>
            <person name="Howard J.T."/>
            <person name="Jarvis E.D."/>
            <person name="Guillette L.J.Jr."/>
            <person name="Glenn T.C."/>
            <person name="Green R.E."/>
            <person name="Ray D.A."/>
        </authorList>
    </citation>
    <scope>NUCLEOTIDE SEQUENCE [LARGE SCALE GENOMIC DNA]</scope>
    <source>
        <strain evidence="3">KSC_2009_1</strain>
    </source>
</reference>
<name>A0A151LYX4_ALLMI</name>
<protein>
    <submittedName>
        <fullName evidence="3">Uncharacterized protein</fullName>
    </submittedName>
</protein>
<feature type="coiled-coil region" evidence="1">
    <location>
        <begin position="93"/>
        <end position="120"/>
    </location>
</feature>
<accession>A0A151LYX4</accession>